<comment type="caution">
    <text evidence="3">The sequence shown here is derived from an EMBL/GenBank/DDBJ whole genome shotgun (WGS) entry which is preliminary data.</text>
</comment>
<feature type="domain" description="WSC" evidence="2">
    <location>
        <begin position="34"/>
        <end position="129"/>
    </location>
</feature>
<dbReference type="AlphaFoldDB" id="A0A814K784"/>
<dbReference type="Proteomes" id="UP000663879">
    <property type="component" value="Unassembled WGS sequence"/>
</dbReference>
<dbReference type="InterPro" id="IPR002889">
    <property type="entry name" value="WSC_carb-bd"/>
</dbReference>
<feature type="chain" id="PRO_5032580980" description="WSC domain-containing protein" evidence="1">
    <location>
        <begin position="19"/>
        <end position="353"/>
    </location>
</feature>
<protein>
    <recommendedName>
        <fullName evidence="2">WSC domain-containing protein</fullName>
    </recommendedName>
</protein>
<reference evidence="3" key="1">
    <citation type="submission" date="2021-02" db="EMBL/GenBank/DDBJ databases">
        <authorList>
            <person name="Nowell W R."/>
        </authorList>
    </citation>
    <scope>NUCLEOTIDE SEQUENCE</scope>
    <source>
        <strain evidence="3">Ploen Becks lab</strain>
    </source>
</reference>
<evidence type="ECO:0000313" key="4">
    <source>
        <dbReference type="Proteomes" id="UP000663879"/>
    </source>
</evidence>
<sequence length="353" mass="41442">MEIFVKIIFLKLACFSQTVFLSLNNSTKNLIYEDAYYIGCYKDNAFFRDLRYGNIFSNYYDINDCFSYCRAKNFEFAGTQYNNQSSFYCFCDNRYGTIPSKNEISNCFCKKNAYQFYGCSNNNRVYRLKNRTTISEISFEFFGCFEEIKQIFLQSYFQDIPPVFCSEHNFNIFSTFNSSFTCLKNVDFDQMKDDFNLNSTFYSFESEMCEKSGAISVYYIQKTEIIVSCPSLVFINQMFTCNIDIKSHNKTAYPLKINYGDGHLENKNFDSTSRLSISKVYASHGLFTIDIFVNDRNIRLNPQIYGNIFRNSLSKNETDYFCLKIESHSNVSNRVVKKIRSSLFQRLKIRNSS</sequence>
<gene>
    <name evidence="3" type="ORF">OXX778_LOCUS18640</name>
</gene>
<dbReference type="Pfam" id="PF01822">
    <property type="entry name" value="WSC"/>
    <property type="match status" value="1"/>
</dbReference>
<evidence type="ECO:0000259" key="2">
    <source>
        <dbReference type="PROSITE" id="PS51212"/>
    </source>
</evidence>
<accession>A0A814K784</accession>
<feature type="signal peptide" evidence="1">
    <location>
        <begin position="1"/>
        <end position="18"/>
    </location>
</feature>
<keyword evidence="4" id="KW-1185">Reference proteome</keyword>
<dbReference type="PROSITE" id="PS51212">
    <property type="entry name" value="WSC"/>
    <property type="match status" value="1"/>
</dbReference>
<proteinExistence type="predicted"/>
<organism evidence="3 4">
    <name type="scientific">Brachionus calyciflorus</name>
    <dbReference type="NCBI Taxonomy" id="104777"/>
    <lineage>
        <taxon>Eukaryota</taxon>
        <taxon>Metazoa</taxon>
        <taxon>Spiralia</taxon>
        <taxon>Gnathifera</taxon>
        <taxon>Rotifera</taxon>
        <taxon>Eurotatoria</taxon>
        <taxon>Monogononta</taxon>
        <taxon>Pseudotrocha</taxon>
        <taxon>Ploima</taxon>
        <taxon>Brachionidae</taxon>
        <taxon>Brachionus</taxon>
    </lineage>
</organism>
<dbReference type="OrthoDB" id="5952579at2759"/>
<dbReference type="EMBL" id="CAJNOC010005256">
    <property type="protein sequence ID" value="CAF1047100.1"/>
    <property type="molecule type" value="Genomic_DNA"/>
</dbReference>
<evidence type="ECO:0000256" key="1">
    <source>
        <dbReference type="SAM" id="SignalP"/>
    </source>
</evidence>
<evidence type="ECO:0000313" key="3">
    <source>
        <dbReference type="EMBL" id="CAF1047100.1"/>
    </source>
</evidence>
<keyword evidence="1" id="KW-0732">Signal</keyword>
<name>A0A814K784_9BILA</name>